<sequence>MGEILYRISPLDEVEAFKHTGLLHGGELDRNSGFIHLSKASQVAFVLDNFLPGREGLYLLSIDASKLGDGLKYERVDGVMEQNAPDNHFPHFYGPAGELRPLPIEALVQVHKLELLEGKHLLPF</sequence>
<evidence type="ECO:0000313" key="1">
    <source>
        <dbReference type="EMBL" id="KAI5072128.1"/>
    </source>
</evidence>
<evidence type="ECO:0008006" key="3">
    <source>
        <dbReference type="Google" id="ProtNLM"/>
    </source>
</evidence>
<accession>A0A9D4ZE44</accession>
<dbReference type="Proteomes" id="UP000886520">
    <property type="component" value="Chromosome 12"/>
</dbReference>
<gene>
    <name evidence="1" type="ORF">GOP47_0012234</name>
</gene>
<dbReference type="OrthoDB" id="3335358at2759"/>
<reference evidence="1" key="1">
    <citation type="submission" date="2021-01" db="EMBL/GenBank/DDBJ databases">
        <title>Adiantum capillus-veneris genome.</title>
        <authorList>
            <person name="Fang Y."/>
            <person name="Liao Q."/>
        </authorList>
    </citation>
    <scope>NUCLEOTIDE SEQUENCE</scope>
    <source>
        <strain evidence="1">H3</strain>
        <tissue evidence="1">Leaf</tissue>
    </source>
</reference>
<dbReference type="EMBL" id="JABFUD020000012">
    <property type="protein sequence ID" value="KAI5072128.1"/>
    <property type="molecule type" value="Genomic_DNA"/>
</dbReference>
<name>A0A9D4ZE44_ADICA</name>
<dbReference type="Gene3D" id="3.20.170.20">
    <property type="entry name" value="Protein of unknown function DUF952"/>
    <property type="match status" value="1"/>
</dbReference>
<proteinExistence type="predicted"/>
<dbReference type="AlphaFoldDB" id="A0A9D4ZE44"/>
<dbReference type="PANTHER" id="PTHR34129">
    <property type="entry name" value="BLR1139 PROTEIN"/>
    <property type="match status" value="1"/>
</dbReference>
<dbReference type="PANTHER" id="PTHR34129:SF1">
    <property type="entry name" value="DUF952 DOMAIN-CONTAINING PROTEIN"/>
    <property type="match status" value="1"/>
</dbReference>
<keyword evidence="2" id="KW-1185">Reference proteome</keyword>
<organism evidence="1 2">
    <name type="scientific">Adiantum capillus-veneris</name>
    <name type="common">Maidenhair fern</name>
    <dbReference type="NCBI Taxonomy" id="13818"/>
    <lineage>
        <taxon>Eukaryota</taxon>
        <taxon>Viridiplantae</taxon>
        <taxon>Streptophyta</taxon>
        <taxon>Embryophyta</taxon>
        <taxon>Tracheophyta</taxon>
        <taxon>Polypodiopsida</taxon>
        <taxon>Polypodiidae</taxon>
        <taxon>Polypodiales</taxon>
        <taxon>Pteridineae</taxon>
        <taxon>Pteridaceae</taxon>
        <taxon>Vittarioideae</taxon>
        <taxon>Adiantum</taxon>
    </lineage>
</organism>
<protein>
    <recommendedName>
        <fullName evidence="3">DUF952 domain-containing protein</fullName>
    </recommendedName>
</protein>
<dbReference type="SUPFAM" id="SSF56399">
    <property type="entry name" value="ADP-ribosylation"/>
    <property type="match status" value="1"/>
</dbReference>
<evidence type="ECO:0000313" key="2">
    <source>
        <dbReference type="Proteomes" id="UP000886520"/>
    </source>
</evidence>
<dbReference type="InterPro" id="IPR009297">
    <property type="entry name" value="DUF952"/>
</dbReference>
<dbReference type="Pfam" id="PF06108">
    <property type="entry name" value="DUF952"/>
    <property type="match status" value="1"/>
</dbReference>
<comment type="caution">
    <text evidence="1">The sequence shown here is derived from an EMBL/GenBank/DDBJ whole genome shotgun (WGS) entry which is preliminary data.</text>
</comment>